<dbReference type="GO" id="GO:0005524">
    <property type="term" value="F:ATP binding"/>
    <property type="evidence" value="ECO:0007669"/>
    <property type="project" value="InterPro"/>
</dbReference>
<feature type="repeat" description="ANK" evidence="3">
    <location>
        <begin position="840"/>
        <end position="872"/>
    </location>
</feature>
<dbReference type="GeneID" id="81372803"/>
<feature type="domain" description="Protein kinase" evidence="4">
    <location>
        <begin position="46"/>
        <end position="316"/>
    </location>
</feature>
<name>A0A9X0B3F3_9EURO</name>
<dbReference type="PANTHER" id="PTHR24198">
    <property type="entry name" value="ANKYRIN REPEAT AND PROTEIN KINASE DOMAIN-CONTAINING PROTEIN"/>
    <property type="match status" value="1"/>
</dbReference>
<dbReference type="PROSITE" id="PS50088">
    <property type="entry name" value="ANK_REPEAT"/>
    <property type="match status" value="15"/>
</dbReference>
<keyword evidence="6" id="KW-1185">Reference proteome</keyword>
<dbReference type="InterPro" id="IPR002110">
    <property type="entry name" value="Ankyrin_rpt"/>
</dbReference>
<gene>
    <name evidence="5" type="ORF">N7509_009186</name>
</gene>
<dbReference type="PROSITE" id="PS50011">
    <property type="entry name" value="PROTEIN_KINASE_DOM"/>
    <property type="match status" value="1"/>
</dbReference>
<keyword evidence="2 3" id="KW-0040">ANK repeat</keyword>
<dbReference type="OrthoDB" id="4369773at2759"/>
<feature type="repeat" description="ANK" evidence="3">
    <location>
        <begin position="642"/>
        <end position="674"/>
    </location>
</feature>
<feature type="repeat" description="ANK" evidence="3">
    <location>
        <begin position="369"/>
        <end position="401"/>
    </location>
</feature>
<dbReference type="Pfam" id="PF00069">
    <property type="entry name" value="Pkinase"/>
    <property type="match status" value="1"/>
</dbReference>
<feature type="repeat" description="ANK" evidence="3">
    <location>
        <begin position="975"/>
        <end position="1007"/>
    </location>
</feature>
<dbReference type="InterPro" id="IPR011009">
    <property type="entry name" value="Kinase-like_dom_sf"/>
</dbReference>
<dbReference type="SMART" id="SM00220">
    <property type="entry name" value="S_TKc"/>
    <property type="match status" value="1"/>
</dbReference>
<evidence type="ECO:0000256" key="1">
    <source>
        <dbReference type="ARBA" id="ARBA00022737"/>
    </source>
</evidence>
<feature type="repeat" description="ANK" evidence="3">
    <location>
        <begin position="609"/>
        <end position="641"/>
    </location>
</feature>
<dbReference type="PROSITE" id="PS00108">
    <property type="entry name" value="PROTEIN_KINASE_ST"/>
    <property type="match status" value="1"/>
</dbReference>
<accession>A0A9X0B3F3</accession>
<sequence>MTHFESRDLLDHFRQEAIVTEQHTTHIELRTYRSQGRRQVQVETRWIRDKIIGSGAFGDVWLESRQKEDDVRAMRAVKVISKHRMQDCNIDYKKELLALAKFSKRSYQQEDVLVEFFGWFEDALHLFISMEYFELGDLSQHITDSLSDEDSRQITIDLLHGLRIIHKEKFAHRDLKPKNIFVVQKPPAPCWWVKIGDFGISKRAYGETELHTQIGSALYKAPEISGYYESAELLSGYDQAVDMWSLGCVVYEILTQNVPFADSLAILKFCDGRNPFPEDNILHKVGLEGVAFIKSLIKANPKHRLTADDALKTQWIIQENKSKPLLPDLQDLILEDKESWLWKAIKTGDLRAVQRLLDQGVDINAVDARSWTALNLASYYGQVEVAELLIRRGASLEPSNDHGYGPWHSAVINSHLEILRLFVRERLDPCVVNLDGETPLGCATMRDRLELAKFLLDSGARIHGTYGKHQECCLNIAVLTGNLRLTRLFLQGVPGSVSRSCRVNALILAAAFSRSEEFYLLTETIGCDVKNEDGLTPLVVAAALGQREMVEYLLLGTHLNDVVASRPRSTISVDNIPCVQLLRKSFIDRDITHLFANFEPNISTPINTNGLTSLIAACQTGKLWIVQLLLQHGADPNVANRLGVTPLRQAIIEGHAEIVQLLLEMGSDPNAPDSQGSTPLYCAAHGSSVEILKALVESGATLQSNSLDQNVLYVYAQKGHTEALKLLLDKFKQPVSVSNKYGVTLLHTAASNGMLDTVKFLVGKGANVNAASLDKWTPLHNAADKGQLAVADFLISNGANVNVASDSWITPLHDAALQGQVEMIELLLDKGAKLDPLNLEKETPLYLAIYHDQYKAARLLIERGSSFTVRTKENKIALEYAISAGLIEVSRLLLDKGAGDHFYTYTHLTPLMYSFQFPDLDRKMVTFLIDQEVNHNVLSGDGKTALHMAALSGNTDAVEHLLKKGAHSNAFLSGYSSSPLYHAADGRHARMVHLLLDAGAHDTTHNMATLNVALHKGPPKIVELLLLDGHTEVNADISESGLKPLHKASFLGNVEAVRSLLSAGADIHAADSSGYSALHHAVQYNRSKVVKVLLECCADAKRKSKNGASPLDLAAQSGREASANVFEEYGFVLERPGGSIREKSTMLMTEVSHTPSLI</sequence>
<dbReference type="AlphaFoldDB" id="A0A9X0B3F3"/>
<dbReference type="Gene3D" id="1.10.510.10">
    <property type="entry name" value="Transferase(Phosphotransferase) domain 1"/>
    <property type="match status" value="1"/>
</dbReference>
<evidence type="ECO:0000256" key="2">
    <source>
        <dbReference type="ARBA" id="ARBA00023043"/>
    </source>
</evidence>
<evidence type="ECO:0000313" key="5">
    <source>
        <dbReference type="EMBL" id="KAJ5386645.1"/>
    </source>
</evidence>
<evidence type="ECO:0000313" key="6">
    <source>
        <dbReference type="Proteomes" id="UP001147747"/>
    </source>
</evidence>
<dbReference type="PRINTS" id="PR01415">
    <property type="entry name" value="ANKYRIN"/>
</dbReference>
<dbReference type="EMBL" id="JAPZBU010000009">
    <property type="protein sequence ID" value="KAJ5386645.1"/>
    <property type="molecule type" value="Genomic_DNA"/>
</dbReference>
<dbReference type="Pfam" id="PF13637">
    <property type="entry name" value="Ank_4"/>
    <property type="match status" value="2"/>
</dbReference>
<dbReference type="Pfam" id="PF12796">
    <property type="entry name" value="Ank_2"/>
    <property type="match status" value="5"/>
</dbReference>
<dbReference type="PROSITE" id="PS50297">
    <property type="entry name" value="ANK_REP_REGION"/>
    <property type="match status" value="13"/>
</dbReference>
<protein>
    <recommendedName>
        <fullName evidence="4">Protein kinase domain-containing protein</fullName>
    </recommendedName>
</protein>
<dbReference type="InterPro" id="IPR036770">
    <property type="entry name" value="Ankyrin_rpt-contain_sf"/>
</dbReference>
<evidence type="ECO:0000256" key="3">
    <source>
        <dbReference type="PROSITE-ProRule" id="PRU00023"/>
    </source>
</evidence>
<feature type="repeat" description="ANK" evidence="3">
    <location>
        <begin position="774"/>
        <end position="806"/>
    </location>
</feature>
<feature type="repeat" description="ANK" evidence="3">
    <location>
        <begin position="807"/>
        <end position="839"/>
    </location>
</feature>
<reference evidence="5" key="2">
    <citation type="journal article" date="2023" name="IMA Fungus">
        <title>Comparative genomic study of the Penicillium genus elucidates a diverse pangenome and 15 lateral gene transfer events.</title>
        <authorList>
            <person name="Petersen C."/>
            <person name="Sorensen T."/>
            <person name="Nielsen M.R."/>
            <person name="Sondergaard T.E."/>
            <person name="Sorensen J.L."/>
            <person name="Fitzpatrick D.A."/>
            <person name="Frisvad J.C."/>
            <person name="Nielsen K.L."/>
        </authorList>
    </citation>
    <scope>NUCLEOTIDE SEQUENCE</scope>
    <source>
        <strain evidence="5">IBT 29677</strain>
    </source>
</reference>
<reference evidence="5" key="1">
    <citation type="submission" date="2022-12" db="EMBL/GenBank/DDBJ databases">
        <authorList>
            <person name="Petersen C."/>
        </authorList>
    </citation>
    <scope>NUCLEOTIDE SEQUENCE</scope>
    <source>
        <strain evidence="5">IBT 29677</strain>
    </source>
</reference>
<feature type="repeat" description="ANK" evidence="3">
    <location>
        <begin position="435"/>
        <end position="463"/>
    </location>
</feature>
<feature type="repeat" description="ANK" evidence="3">
    <location>
        <begin position="1073"/>
        <end position="1105"/>
    </location>
</feature>
<feature type="repeat" description="ANK" evidence="3">
    <location>
        <begin position="741"/>
        <end position="773"/>
    </location>
</feature>
<feature type="repeat" description="ANK" evidence="3">
    <location>
        <begin position="336"/>
        <end position="368"/>
    </location>
</feature>
<dbReference type="GO" id="GO:0004672">
    <property type="term" value="F:protein kinase activity"/>
    <property type="evidence" value="ECO:0007669"/>
    <property type="project" value="InterPro"/>
</dbReference>
<dbReference type="InterPro" id="IPR000719">
    <property type="entry name" value="Prot_kinase_dom"/>
</dbReference>
<dbReference type="Gene3D" id="1.25.40.20">
    <property type="entry name" value="Ankyrin repeat-containing domain"/>
    <property type="match status" value="4"/>
</dbReference>
<proteinExistence type="predicted"/>
<feature type="repeat" description="ANK" evidence="3">
    <location>
        <begin position="675"/>
        <end position="707"/>
    </location>
</feature>
<feature type="repeat" description="ANK" evidence="3">
    <location>
        <begin position="941"/>
        <end position="973"/>
    </location>
</feature>
<organism evidence="5 6">
    <name type="scientific">Penicillium cosmopolitanum</name>
    <dbReference type="NCBI Taxonomy" id="1131564"/>
    <lineage>
        <taxon>Eukaryota</taxon>
        <taxon>Fungi</taxon>
        <taxon>Dikarya</taxon>
        <taxon>Ascomycota</taxon>
        <taxon>Pezizomycotina</taxon>
        <taxon>Eurotiomycetes</taxon>
        <taxon>Eurotiomycetidae</taxon>
        <taxon>Eurotiales</taxon>
        <taxon>Aspergillaceae</taxon>
        <taxon>Penicillium</taxon>
    </lineage>
</organism>
<evidence type="ECO:0000259" key="4">
    <source>
        <dbReference type="PROSITE" id="PS50011"/>
    </source>
</evidence>
<keyword evidence="1" id="KW-0677">Repeat</keyword>
<feature type="repeat" description="ANK" evidence="3">
    <location>
        <begin position="1040"/>
        <end position="1072"/>
    </location>
</feature>
<comment type="caution">
    <text evidence="5">The sequence shown here is derived from an EMBL/GenBank/DDBJ whole genome shotgun (WGS) entry which is preliminary data.</text>
</comment>
<dbReference type="SUPFAM" id="SSF48403">
    <property type="entry name" value="Ankyrin repeat"/>
    <property type="match status" value="3"/>
</dbReference>
<dbReference type="Proteomes" id="UP001147747">
    <property type="component" value="Unassembled WGS sequence"/>
</dbReference>
<dbReference type="SUPFAM" id="SSF56112">
    <property type="entry name" value="Protein kinase-like (PK-like)"/>
    <property type="match status" value="1"/>
</dbReference>
<dbReference type="PANTHER" id="PTHR24198:SF165">
    <property type="entry name" value="ANKYRIN REPEAT-CONTAINING PROTEIN-RELATED"/>
    <property type="match status" value="1"/>
</dbReference>
<feature type="repeat" description="ANK" evidence="3">
    <location>
        <begin position="533"/>
        <end position="554"/>
    </location>
</feature>
<dbReference type="RefSeq" id="XP_056484443.1">
    <property type="nucleotide sequence ID" value="XM_056633823.1"/>
</dbReference>
<dbReference type="Gene3D" id="3.30.200.20">
    <property type="entry name" value="Phosphorylase Kinase, domain 1"/>
    <property type="match status" value="1"/>
</dbReference>
<dbReference type="SMART" id="SM00248">
    <property type="entry name" value="ANK"/>
    <property type="match status" value="21"/>
</dbReference>
<dbReference type="InterPro" id="IPR008271">
    <property type="entry name" value="Ser/Thr_kinase_AS"/>
</dbReference>